<feature type="compositionally biased region" description="Basic and acidic residues" evidence="1">
    <location>
        <begin position="369"/>
        <end position="378"/>
    </location>
</feature>
<feature type="compositionally biased region" description="Low complexity" evidence="1">
    <location>
        <begin position="188"/>
        <end position="199"/>
    </location>
</feature>
<feature type="region of interest" description="Disordered" evidence="1">
    <location>
        <begin position="690"/>
        <end position="720"/>
    </location>
</feature>
<dbReference type="EMBL" id="JAGIOH010000001">
    <property type="protein sequence ID" value="MBP2406163.1"/>
    <property type="molecule type" value="Genomic_DNA"/>
</dbReference>
<feature type="region of interest" description="Disordered" evidence="1">
    <location>
        <begin position="1"/>
        <end position="39"/>
    </location>
</feature>
<feature type="compositionally biased region" description="Pro residues" evidence="1">
    <location>
        <begin position="21"/>
        <end position="37"/>
    </location>
</feature>
<comment type="caution">
    <text evidence="2">The sequence shown here is derived from an EMBL/GenBank/DDBJ whole genome shotgun (WGS) entry which is preliminary data.</text>
</comment>
<feature type="compositionally biased region" description="Low complexity" evidence="1">
    <location>
        <begin position="626"/>
        <end position="639"/>
    </location>
</feature>
<feature type="compositionally biased region" description="Basic and acidic residues" evidence="1">
    <location>
        <begin position="519"/>
        <end position="528"/>
    </location>
</feature>
<evidence type="ECO:0000256" key="1">
    <source>
        <dbReference type="SAM" id="MobiDB-lite"/>
    </source>
</evidence>
<feature type="compositionally biased region" description="Basic and acidic residues" evidence="1">
    <location>
        <begin position="397"/>
        <end position="415"/>
    </location>
</feature>
<reference evidence="2 3" key="1">
    <citation type="submission" date="2021-03" db="EMBL/GenBank/DDBJ databases">
        <title>Sequencing the genomes of 1000 actinobacteria strains.</title>
        <authorList>
            <person name="Klenk H.-P."/>
        </authorList>
    </citation>
    <scope>NUCLEOTIDE SEQUENCE [LARGE SCALE GENOMIC DNA]</scope>
    <source>
        <strain evidence="2 3">DSM 41480</strain>
    </source>
</reference>
<feature type="compositionally biased region" description="Basic and acidic residues" evidence="1">
    <location>
        <begin position="137"/>
        <end position="148"/>
    </location>
</feature>
<evidence type="ECO:0000313" key="3">
    <source>
        <dbReference type="Proteomes" id="UP001519291"/>
    </source>
</evidence>
<gene>
    <name evidence="2" type="ORF">JO379_005632</name>
</gene>
<evidence type="ECO:0000313" key="2">
    <source>
        <dbReference type="EMBL" id="MBP2406163.1"/>
    </source>
</evidence>
<feature type="compositionally biased region" description="Basic and acidic residues" evidence="1">
    <location>
        <begin position="273"/>
        <end position="287"/>
    </location>
</feature>
<feature type="compositionally biased region" description="Basic and acidic residues" evidence="1">
    <location>
        <begin position="256"/>
        <end position="265"/>
    </location>
</feature>
<accession>A0ABS4YBJ4</accession>
<feature type="compositionally biased region" description="Pro residues" evidence="1">
    <location>
        <begin position="612"/>
        <end position="625"/>
    </location>
</feature>
<feature type="compositionally biased region" description="Pro residues" evidence="1">
    <location>
        <begin position="701"/>
        <end position="720"/>
    </location>
</feature>
<name>A0ABS4YBJ4_9ACTN</name>
<dbReference type="Proteomes" id="UP001519291">
    <property type="component" value="Unassembled WGS sequence"/>
</dbReference>
<feature type="compositionally biased region" description="Basic and acidic residues" evidence="1">
    <location>
        <begin position="541"/>
        <end position="555"/>
    </location>
</feature>
<protein>
    <recommendedName>
        <fullName evidence="4">Basic proline-rich protein</fullName>
    </recommendedName>
</protein>
<feature type="region of interest" description="Disordered" evidence="1">
    <location>
        <begin position="122"/>
        <end position="656"/>
    </location>
</feature>
<evidence type="ECO:0008006" key="4">
    <source>
        <dbReference type="Google" id="ProtNLM"/>
    </source>
</evidence>
<keyword evidence="3" id="KW-1185">Reference proteome</keyword>
<proteinExistence type="predicted"/>
<sequence length="720" mass="74887">MKGLNPLSPFRRARRGGPAPDRAPAPPAGPPPGPPPGADWRVVAPVGLLRTPVPLPCGLGAFRRGLEAWRPAPLVTADGRLLPRGVPLALTPADYGALLTGVAVVPEVPLMPGVSSSPIPPLPGTGAFAPAPPAATRRVERRSDEYGHEGGTVEDPGLPRQGNGADRRAWSEPGASAGIGRPEPRAPGPASDPGSPPGRQADSEPGEAGALGSPARGRRKATGRPGSPVIPGHATDGGVRSEPFVPRSPDGSVRAEGSRGPDEVSVRGLLRNRGHDGDALGHHEAHRVGSRGPSSRDGDRGLTPQRGPLHRQDPSDEGGADGGGPASGPEQQRAQRHQAEAPSTSWAPWYRRSRPDRASTGTPGPPEVLGHHPDRPGRGDFPGLRLPWNRGHRRNRSGKDAADGPHTAKDPERHQGPPGQDDAPGHDLPQNRGHRQNRSDKDAADGPSTTKVPEHHQDQPDQDDTPGYDLPWNLRDRQNRPHRIAAAGSGPARHPEHHPGRPGPGEVSGPGSPGIPGHAEPRGGHSETRGTPPQGSARPPGRQDHDAFLSERSGDRQAPGGPPGPNPSWDPGRSPGPVVGRDRGDLPPAAPRHRLGVGRPLPRVPGTAMPFVIPPPAGNEQPPGPAAGAPSTTAPSFAFAPPPAPAPRTTHDPAPPDAAAIAREVAQEVVRRHAGLLAEAVVPALGFSRRTRRAAVRWQSPSPPAPPPTEGSPWGTYPPR</sequence>
<organism evidence="2 3">
    <name type="scientific">Streptomyces syringium</name>
    <dbReference type="NCBI Taxonomy" id="76729"/>
    <lineage>
        <taxon>Bacteria</taxon>
        <taxon>Bacillati</taxon>
        <taxon>Actinomycetota</taxon>
        <taxon>Actinomycetes</taxon>
        <taxon>Kitasatosporales</taxon>
        <taxon>Streptomycetaceae</taxon>
        <taxon>Streptomyces</taxon>
    </lineage>
</organism>